<feature type="chain" id="PRO_5045471961" evidence="1">
    <location>
        <begin position="23"/>
        <end position="319"/>
    </location>
</feature>
<feature type="signal peptide" evidence="1">
    <location>
        <begin position="1"/>
        <end position="22"/>
    </location>
</feature>
<organism evidence="2 3">
    <name type="scientific">Lodderomyces beijingensis</name>
    <dbReference type="NCBI Taxonomy" id="1775926"/>
    <lineage>
        <taxon>Eukaryota</taxon>
        <taxon>Fungi</taxon>
        <taxon>Dikarya</taxon>
        <taxon>Ascomycota</taxon>
        <taxon>Saccharomycotina</taxon>
        <taxon>Pichiomycetes</taxon>
        <taxon>Debaryomycetaceae</taxon>
        <taxon>Candida/Lodderomyces clade</taxon>
        <taxon>Lodderomyces</taxon>
    </lineage>
</organism>
<sequence length="319" mass="35515">MKPLLHRFLLVVFFSFFRLALTAPASDTGNGTTVEAADFSKDVNSLVVALQDFNAHQHLPTYMHGSRLRTSSQPRMHMTKRSDIPILDSMFAYLADSGFAITFIDFVLLRRELLQVVINTTIWVIRLRLISLPNLLSALEDSGLVVQTLQLGLEDPDIMPGLIRITREVLSQTDLSNVNLLNKRGDETQGVAAITASNKRSTVFHWDWEKRDNPIMTELFTALKDSGLAAAVVSHLLTSERLVEANAHFLVSILESHALNLADLVQALKKSRFFWGLAKQFMKNPQVVKELGSTIVSRVAKGLIPKSLITDWEALGLVG</sequence>
<keyword evidence="3" id="KW-1185">Reference proteome</keyword>
<protein>
    <submittedName>
        <fullName evidence="2">Uncharacterized protein</fullName>
    </submittedName>
</protein>
<name>A0ABP0ZMD7_9ASCO</name>
<dbReference type="RefSeq" id="XP_066830470.1">
    <property type="nucleotide sequence ID" value="XM_066973653.1"/>
</dbReference>
<evidence type="ECO:0000313" key="3">
    <source>
        <dbReference type="Proteomes" id="UP001497383"/>
    </source>
</evidence>
<keyword evidence="1" id="KW-0732">Signal</keyword>
<accession>A0ABP0ZMD7</accession>
<dbReference type="Proteomes" id="UP001497383">
    <property type="component" value="Chromosome 4"/>
</dbReference>
<evidence type="ECO:0000256" key="1">
    <source>
        <dbReference type="SAM" id="SignalP"/>
    </source>
</evidence>
<dbReference type="GeneID" id="92208728"/>
<evidence type="ECO:0000313" key="2">
    <source>
        <dbReference type="EMBL" id="CAK9439385.1"/>
    </source>
</evidence>
<dbReference type="EMBL" id="OZ022408">
    <property type="protein sequence ID" value="CAK9439385.1"/>
    <property type="molecule type" value="Genomic_DNA"/>
</dbReference>
<gene>
    <name evidence="2" type="ORF">LODBEIA_P35320</name>
</gene>
<reference evidence="2 3" key="1">
    <citation type="submission" date="2024-03" db="EMBL/GenBank/DDBJ databases">
        <authorList>
            <person name="Brejova B."/>
        </authorList>
    </citation>
    <scope>NUCLEOTIDE SEQUENCE [LARGE SCALE GENOMIC DNA]</scope>
    <source>
        <strain evidence="2 3">CBS 14171</strain>
    </source>
</reference>
<proteinExistence type="predicted"/>